<dbReference type="PANTHER" id="PTHR36113">
    <property type="entry name" value="LYASE, PUTATIVE-RELATED-RELATED"/>
    <property type="match status" value="1"/>
</dbReference>
<dbReference type="EMBL" id="CP061336">
    <property type="protein sequence ID" value="QNU65883.1"/>
    <property type="molecule type" value="Genomic_DNA"/>
</dbReference>
<sequence>MKSHISHIALYVKDIERAREFYMKYFDGKSNEKYINSKGFQSYFITFSSGARMEIMAHSELVIRENMEKVNGWSHIAFSVGSEENVRTLTQQIVADGYELLSPVRYTGDGYYESCVSDPEGNRVEITV</sequence>
<dbReference type="InterPro" id="IPR037523">
    <property type="entry name" value="VOC_core"/>
</dbReference>
<dbReference type="InterPro" id="IPR051332">
    <property type="entry name" value="Fosfomycin_Res_Enzymes"/>
</dbReference>
<dbReference type="AlphaFoldDB" id="A0A4U7JC13"/>
<gene>
    <name evidence="1" type="ORF">EHE19_013400</name>
</gene>
<protein>
    <submittedName>
        <fullName evidence="1">VOC family protein</fullName>
    </submittedName>
</protein>
<dbReference type="InterPro" id="IPR029068">
    <property type="entry name" value="Glyas_Bleomycin-R_OHBP_Dase"/>
</dbReference>
<dbReference type="PANTHER" id="PTHR36113:SF1">
    <property type="entry name" value="GLYOXALASE_BLEOMYCIN RESISTANCE PROTEIN_DIOXYGENASE"/>
    <property type="match status" value="1"/>
</dbReference>
<reference evidence="1 2" key="1">
    <citation type="submission" date="2020-09" db="EMBL/GenBank/DDBJ databases">
        <title>Characterization and genome sequencing of Ruminiclostridium sp. nov. MA18.</title>
        <authorList>
            <person name="Rettenmaier R."/>
            <person name="Kowollik M.-L."/>
            <person name="Liebl W."/>
            <person name="Zverlov V."/>
        </authorList>
    </citation>
    <scope>NUCLEOTIDE SEQUENCE [LARGE SCALE GENOMIC DNA]</scope>
    <source>
        <strain evidence="1 2">MA18</strain>
    </source>
</reference>
<keyword evidence="2" id="KW-1185">Reference proteome</keyword>
<dbReference type="Pfam" id="PF00903">
    <property type="entry name" value="Glyoxalase"/>
    <property type="match status" value="1"/>
</dbReference>
<evidence type="ECO:0000313" key="2">
    <source>
        <dbReference type="Proteomes" id="UP000306409"/>
    </source>
</evidence>
<name>A0A4U7JC13_9FIRM</name>
<dbReference type="SUPFAM" id="SSF54593">
    <property type="entry name" value="Glyoxalase/Bleomycin resistance protein/Dihydroxybiphenyl dioxygenase"/>
    <property type="match status" value="1"/>
</dbReference>
<dbReference type="Gene3D" id="3.10.180.10">
    <property type="entry name" value="2,3-Dihydroxybiphenyl 1,2-Dioxygenase, domain 1"/>
    <property type="match status" value="1"/>
</dbReference>
<dbReference type="KEGG" id="rher:EHE19_013400"/>
<dbReference type="OrthoDB" id="9789012at2"/>
<organism evidence="1 2">
    <name type="scientific">Ruminiclostridium herbifermentans</name>
    <dbReference type="NCBI Taxonomy" id="2488810"/>
    <lineage>
        <taxon>Bacteria</taxon>
        <taxon>Bacillati</taxon>
        <taxon>Bacillota</taxon>
        <taxon>Clostridia</taxon>
        <taxon>Eubacteriales</taxon>
        <taxon>Oscillospiraceae</taxon>
        <taxon>Ruminiclostridium</taxon>
    </lineage>
</organism>
<dbReference type="Proteomes" id="UP000306409">
    <property type="component" value="Chromosome"/>
</dbReference>
<accession>A0A4U7JC13</accession>
<dbReference type="InterPro" id="IPR004360">
    <property type="entry name" value="Glyas_Fos-R_dOase_dom"/>
</dbReference>
<proteinExistence type="predicted"/>
<dbReference type="RefSeq" id="WP_137698357.1">
    <property type="nucleotide sequence ID" value="NZ_CP061336.1"/>
</dbReference>
<dbReference type="PROSITE" id="PS51819">
    <property type="entry name" value="VOC"/>
    <property type="match status" value="1"/>
</dbReference>
<evidence type="ECO:0000313" key="1">
    <source>
        <dbReference type="EMBL" id="QNU65883.1"/>
    </source>
</evidence>